<dbReference type="Proteomes" id="UP000036987">
    <property type="component" value="Unassembled WGS sequence"/>
</dbReference>
<comment type="caution">
    <text evidence="2">The sequence shown here is derived from an EMBL/GenBank/DDBJ whole genome shotgun (WGS) entry which is preliminary data.</text>
</comment>
<evidence type="ECO:0000313" key="2">
    <source>
        <dbReference type="EMBL" id="KMZ69391.1"/>
    </source>
</evidence>
<organism evidence="2 3">
    <name type="scientific">Zostera marina</name>
    <name type="common">Eelgrass</name>
    <dbReference type="NCBI Taxonomy" id="29655"/>
    <lineage>
        <taxon>Eukaryota</taxon>
        <taxon>Viridiplantae</taxon>
        <taxon>Streptophyta</taxon>
        <taxon>Embryophyta</taxon>
        <taxon>Tracheophyta</taxon>
        <taxon>Spermatophyta</taxon>
        <taxon>Magnoliopsida</taxon>
        <taxon>Liliopsida</taxon>
        <taxon>Zosteraceae</taxon>
        <taxon>Zostera</taxon>
    </lineage>
</organism>
<keyword evidence="3" id="KW-1185">Reference proteome</keyword>
<proteinExistence type="predicted"/>
<feature type="domain" description="TLDc" evidence="1">
    <location>
        <begin position="156"/>
        <end position="319"/>
    </location>
</feature>
<dbReference type="Pfam" id="PF07534">
    <property type="entry name" value="TLD"/>
    <property type="match status" value="1"/>
</dbReference>
<reference evidence="3" key="1">
    <citation type="journal article" date="2016" name="Nature">
        <title>The genome of the seagrass Zostera marina reveals angiosperm adaptation to the sea.</title>
        <authorList>
            <person name="Olsen J.L."/>
            <person name="Rouze P."/>
            <person name="Verhelst B."/>
            <person name="Lin Y.-C."/>
            <person name="Bayer T."/>
            <person name="Collen J."/>
            <person name="Dattolo E."/>
            <person name="De Paoli E."/>
            <person name="Dittami S."/>
            <person name="Maumus F."/>
            <person name="Michel G."/>
            <person name="Kersting A."/>
            <person name="Lauritano C."/>
            <person name="Lohaus R."/>
            <person name="Toepel M."/>
            <person name="Tonon T."/>
            <person name="Vanneste K."/>
            <person name="Amirebrahimi M."/>
            <person name="Brakel J."/>
            <person name="Bostroem C."/>
            <person name="Chovatia M."/>
            <person name="Grimwood J."/>
            <person name="Jenkins J.W."/>
            <person name="Jueterbock A."/>
            <person name="Mraz A."/>
            <person name="Stam W.T."/>
            <person name="Tice H."/>
            <person name="Bornberg-Bauer E."/>
            <person name="Green P.J."/>
            <person name="Pearson G.A."/>
            <person name="Procaccini G."/>
            <person name="Duarte C.M."/>
            <person name="Schmutz J."/>
            <person name="Reusch T.B.H."/>
            <person name="Van de Peer Y."/>
        </authorList>
    </citation>
    <scope>NUCLEOTIDE SEQUENCE [LARGE SCALE GENOMIC DNA]</scope>
    <source>
        <strain evidence="3">cv. Finnish</strain>
    </source>
</reference>
<dbReference type="PROSITE" id="PS51886">
    <property type="entry name" value="TLDC"/>
    <property type="match status" value="1"/>
</dbReference>
<sequence>MKSWKGKFVNTVSRLMTGSTTQPDIDIVNDLPVDRQDTSFSSKALPSTEQSSVSSYMLSFVHKTSSSLDHAKSNGPMLIQSLIGNLKRKSFSKNDRQVQNDIDSVAETECNESLNVSKENQIVSKKTNDDVAIIEETSTSLCSEALMSSTLMGESVFISSTLFEFLQSSLPNIVKGCRWVLLYSTLKHGMSFRTLLRKSTELPGLCLLVSGDKQGAVFGGLLDGPLKPTAKRKYQGTSQTFLFTTLYGQPRLFRATGANRFYYLCVNDMLAFGGGGKFGLSLDEDMLHGSSGPCDTFGNLCLAHEPEFELKNVELWGFTHISKYQKT</sequence>
<name>A0A0K9PK84_ZOSMR</name>
<dbReference type="AlphaFoldDB" id="A0A0K9PK84"/>
<dbReference type="OrthoDB" id="26679at2759"/>
<protein>
    <submittedName>
        <fullName evidence="2">Oxidation resistance 1-like protein</fullName>
    </submittedName>
</protein>
<dbReference type="STRING" id="29655.A0A0K9PK84"/>
<dbReference type="PANTHER" id="PTHR23354:SF74">
    <property type="entry name" value="TLD-DOMAIN CONTAINING NUCLEOLAR PROTEIN"/>
    <property type="match status" value="1"/>
</dbReference>
<dbReference type="EMBL" id="LFYR01000773">
    <property type="protein sequence ID" value="KMZ69391.1"/>
    <property type="molecule type" value="Genomic_DNA"/>
</dbReference>
<dbReference type="SMART" id="SM00584">
    <property type="entry name" value="TLDc"/>
    <property type="match status" value="1"/>
</dbReference>
<dbReference type="PANTHER" id="PTHR23354">
    <property type="entry name" value="NUCLEOLAR PROTEIN 7/ESTROGEN RECEPTOR COACTIVATOR-RELATED"/>
    <property type="match status" value="1"/>
</dbReference>
<dbReference type="InterPro" id="IPR006571">
    <property type="entry name" value="TLDc_dom"/>
</dbReference>
<evidence type="ECO:0000259" key="1">
    <source>
        <dbReference type="PROSITE" id="PS51886"/>
    </source>
</evidence>
<accession>A0A0K9PK84</accession>
<gene>
    <name evidence="2" type="ORF">ZOSMA_215G00250</name>
</gene>
<evidence type="ECO:0000313" key="3">
    <source>
        <dbReference type="Proteomes" id="UP000036987"/>
    </source>
</evidence>